<feature type="region of interest" description="Disordered" evidence="1">
    <location>
        <begin position="59"/>
        <end position="136"/>
    </location>
</feature>
<dbReference type="SUPFAM" id="SSF55486">
    <property type="entry name" value="Metalloproteases ('zincins'), catalytic domain"/>
    <property type="match status" value="1"/>
</dbReference>
<comment type="caution">
    <text evidence="4">The sequence shown here is derived from an EMBL/GenBank/DDBJ whole genome shotgun (WGS) entry which is preliminary data.</text>
</comment>
<evidence type="ECO:0000256" key="1">
    <source>
        <dbReference type="SAM" id="MobiDB-lite"/>
    </source>
</evidence>
<dbReference type="GO" id="GO:0008237">
    <property type="term" value="F:metallopeptidase activity"/>
    <property type="evidence" value="ECO:0007669"/>
    <property type="project" value="InterPro"/>
</dbReference>
<feature type="compositionally biased region" description="Basic and acidic residues" evidence="1">
    <location>
        <begin position="1"/>
        <end position="10"/>
    </location>
</feature>
<gene>
    <name evidence="4" type="ORF">KDA82_07185</name>
</gene>
<reference evidence="4" key="1">
    <citation type="submission" date="2021-04" db="EMBL/GenBank/DDBJ databases">
        <title>Sequencing of actinobacteria type strains.</title>
        <authorList>
            <person name="Nguyen G.-S."/>
            <person name="Wentzel A."/>
        </authorList>
    </citation>
    <scope>NUCLEOTIDE SEQUENCE</scope>
    <source>
        <strain evidence="4">DSM 42095</strain>
    </source>
</reference>
<dbReference type="Pfam" id="PF11350">
    <property type="entry name" value="DUF3152"/>
    <property type="match status" value="1"/>
</dbReference>
<dbReference type="Proteomes" id="UP000675554">
    <property type="component" value="Unassembled WGS sequence"/>
</dbReference>
<name>A0A8T4IKH4_9ACTN</name>
<keyword evidence="2" id="KW-0472">Membrane</keyword>
<evidence type="ECO:0000259" key="3">
    <source>
        <dbReference type="Pfam" id="PF11350"/>
    </source>
</evidence>
<accession>A0A8T4IKH4</accession>
<keyword evidence="2" id="KW-0812">Transmembrane</keyword>
<evidence type="ECO:0000313" key="5">
    <source>
        <dbReference type="Proteomes" id="UP000675554"/>
    </source>
</evidence>
<keyword evidence="5" id="KW-1185">Reference proteome</keyword>
<feature type="transmembrane region" description="Helical" evidence="2">
    <location>
        <begin position="32"/>
        <end position="54"/>
    </location>
</feature>
<feature type="domain" description="DUF3152" evidence="3">
    <location>
        <begin position="119"/>
        <end position="291"/>
    </location>
</feature>
<organism evidence="4 5">
    <name type="scientific">Streptomyces daliensis</name>
    <dbReference type="NCBI Taxonomy" id="299421"/>
    <lineage>
        <taxon>Bacteria</taxon>
        <taxon>Bacillati</taxon>
        <taxon>Actinomycetota</taxon>
        <taxon>Actinomycetes</taxon>
        <taxon>Kitasatosporales</taxon>
        <taxon>Streptomycetaceae</taxon>
        <taxon>Streptomyces</taxon>
    </lineage>
</organism>
<protein>
    <submittedName>
        <fullName evidence="4">DUF3152 domain-containing protein</fullName>
    </submittedName>
</protein>
<dbReference type="EMBL" id="JAGSMN010000137">
    <property type="protein sequence ID" value="MBR7672806.1"/>
    <property type="molecule type" value="Genomic_DNA"/>
</dbReference>
<dbReference type="InterPro" id="IPR022603">
    <property type="entry name" value="DUF3152"/>
</dbReference>
<dbReference type="Gene3D" id="3.40.390.10">
    <property type="entry name" value="Collagenase (Catalytic Domain)"/>
    <property type="match status" value="1"/>
</dbReference>
<proteinExistence type="predicted"/>
<feature type="region of interest" description="Disordered" evidence="1">
    <location>
        <begin position="1"/>
        <end position="32"/>
    </location>
</feature>
<keyword evidence="2" id="KW-1133">Transmembrane helix</keyword>
<feature type="compositionally biased region" description="Basic residues" evidence="1">
    <location>
        <begin position="19"/>
        <end position="30"/>
    </location>
</feature>
<feature type="compositionally biased region" description="Low complexity" evidence="1">
    <location>
        <begin position="102"/>
        <end position="112"/>
    </location>
</feature>
<sequence>MSRGRSDGRSRISHAPAGRGRRRRRRRSRSRSVVLAVCALAVVAAAALLGGFLVPDSQERADGETATASSGASDEATAGPSPSESPKPSPSPSKKSAKPKTSKSPSGSSSPSGDAVDPNATYPADGPGEFRTATVAGERIGSTGRLFRYKVKVEENLAQTPNAVSAEVRRVFDDPRGWTAGGKASFQQVTDGGEAHDFTIVVATPGTVDRMCGQGGLETGGEVNCRVGKNVIVNIKRWLLASPYYQHSLSDYHALTVNHEVGHFLGYGHEGCPGPGKPAPAMMQQIKGLDGCKANPWPYDSDGNYLSGPAVP</sequence>
<evidence type="ECO:0000313" key="4">
    <source>
        <dbReference type="EMBL" id="MBR7672806.1"/>
    </source>
</evidence>
<dbReference type="AlphaFoldDB" id="A0A8T4IKH4"/>
<evidence type="ECO:0000256" key="2">
    <source>
        <dbReference type="SAM" id="Phobius"/>
    </source>
</evidence>
<dbReference type="InterPro" id="IPR024079">
    <property type="entry name" value="MetalloPept_cat_dom_sf"/>
</dbReference>